<organism evidence="1 2">
    <name type="scientific">Zobellella aerophila</name>
    <dbReference type="NCBI Taxonomy" id="870480"/>
    <lineage>
        <taxon>Bacteria</taxon>
        <taxon>Pseudomonadati</taxon>
        <taxon>Pseudomonadota</taxon>
        <taxon>Gammaproteobacteria</taxon>
        <taxon>Aeromonadales</taxon>
        <taxon>Aeromonadaceae</taxon>
        <taxon>Zobellella</taxon>
    </lineage>
</organism>
<reference evidence="2" key="1">
    <citation type="journal article" date="2019" name="Int. J. Syst. Evol. Microbiol.">
        <title>The Global Catalogue of Microorganisms (GCM) 10K type strain sequencing project: providing services to taxonomists for standard genome sequencing and annotation.</title>
        <authorList>
            <consortium name="The Broad Institute Genomics Platform"/>
            <consortium name="The Broad Institute Genome Sequencing Center for Infectious Disease"/>
            <person name="Wu L."/>
            <person name="Ma J."/>
        </authorList>
    </citation>
    <scope>NUCLEOTIDE SEQUENCE [LARGE SCALE GENOMIC DNA]</scope>
    <source>
        <strain evidence="2">JCM 17110</strain>
    </source>
</reference>
<accession>A0ABP6VF94</accession>
<protein>
    <submittedName>
        <fullName evidence="1">Uncharacterized protein</fullName>
    </submittedName>
</protein>
<gene>
    <name evidence="1" type="ORF">GCM10022394_10020</name>
</gene>
<dbReference type="EMBL" id="BAABCX010000001">
    <property type="protein sequence ID" value="GAA3532692.1"/>
    <property type="molecule type" value="Genomic_DNA"/>
</dbReference>
<evidence type="ECO:0000313" key="2">
    <source>
        <dbReference type="Proteomes" id="UP001500795"/>
    </source>
</evidence>
<proteinExistence type="predicted"/>
<sequence length="59" mass="6790">MYYADRAHDEAVNKAIDDWVVWSRGGSFGIGQYVYPDCGVFPRITFDWNLIKGEPDAEF</sequence>
<comment type="caution">
    <text evidence="1">The sequence shown here is derived from an EMBL/GenBank/DDBJ whole genome shotgun (WGS) entry which is preliminary data.</text>
</comment>
<name>A0ABP6VF94_9GAMM</name>
<dbReference type="Proteomes" id="UP001500795">
    <property type="component" value="Unassembled WGS sequence"/>
</dbReference>
<keyword evidence="2" id="KW-1185">Reference proteome</keyword>
<evidence type="ECO:0000313" key="1">
    <source>
        <dbReference type="EMBL" id="GAA3532692.1"/>
    </source>
</evidence>